<dbReference type="PANTHER" id="PTHR31984">
    <property type="entry name" value="TRANSPORTER, PUTATIVE (DUF179)-RELATED"/>
    <property type="match status" value="1"/>
</dbReference>
<sequence>MAMRRKRLHPCVGAALALPLLGVWSLTGHAFVQAMRKHMQRGLRTRRLAEEDSKQEEDTTNVELFRQSLIQGWGAGEVGRSSDSADWAELVDPDAVQAGDMLLGHPARFFSERTSPAFTRIGLQGGIPADYPRRERLRYLPVLLLTEVNKEAGTAKGVWLTLRTGQLLGDFIDFFHSRPLLYGGPTPSESVTMIHPYPEVPGSKKLSDDIYLGGSFEGAQAWVEEGEGSSLRIRFFLNHIEWRQGELAAELAPENTWLPVRCSVDVVLSETDAIDAKPLWVKVAELAGGELEELGVRLGQTRRARCLRVFDGVQTPSGLWLEGVCGCLFVKLLGGLWI</sequence>
<reference evidence="1 2" key="1">
    <citation type="submission" date="2024-02" db="EMBL/GenBank/DDBJ databases">
        <authorList>
            <person name="Chen Y."/>
            <person name="Shah S."/>
            <person name="Dougan E. K."/>
            <person name="Thang M."/>
            <person name="Chan C."/>
        </authorList>
    </citation>
    <scope>NUCLEOTIDE SEQUENCE [LARGE SCALE GENOMIC DNA]</scope>
</reference>
<evidence type="ECO:0000313" key="2">
    <source>
        <dbReference type="Proteomes" id="UP001642484"/>
    </source>
</evidence>
<proteinExistence type="predicted"/>
<evidence type="ECO:0000313" key="1">
    <source>
        <dbReference type="EMBL" id="CAK9108005.1"/>
    </source>
</evidence>
<accession>A0ABP0S6T6</accession>
<dbReference type="Pfam" id="PF02622">
    <property type="entry name" value="DUF179"/>
    <property type="match status" value="1"/>
</dbReference>
<dbReference type="PANTHER" id="PTHR31984:SF17">
    <property type="entry name" value="TRANSCRIPTIONAL REGULATOR"/>
    <property type="match status" value="1"/>
</dbReference>
<comment type="caution">
    <text evidence="1">The sequence shown here is derived from an EMBL/GenBank/DDBJ whole genome shotgun (WGS) entry which is preliminary data.</text>
</comment>
<dbReference type="EMBL" id="CAXAMN010027051">
    <property type="protein sequence ID" value="CAK9108005.1"/>
    <property type="molecule type" value="Genomic_DNA"/>
</dbReference>
<protein>
    <submittedName>
        <fullName evidence="1">Uncharacterized protein</fullName>
    </submittedName>
</protein>
<dbReference type="Gene3D" id="3.40.1740.10">
    <property type="entry name" value="VC0467-like"/>
    <property type="match status" value="1"/>
</dbReference>
<keyword evidence="2" id="KW-1185">Reference proteome</keyword>
<name>A0ABP0S6T6_9DINO</name>
<dbReference type="SUPFAM" id="SSF143456">
    <property type="entry name" value="VC0467-like"/>
    <property type="match status" value="1"/>
</dbReference>
<dbReference type="Proteomes" id="UP001642484">
    <property type="component" value="Unassembled WGS sequence"/>
</dbReference>
<organism evidence="1 2">
    <name type="scientific">Durusdinium trenchii</name>
    <dbReference type="NCBI Taxonomy" id="1381693"/>
    <lineage>
        <taxon>Eukaryota</taxon>
        <taxon>Sar</taxon>
        <taxon>Alveolata</taxon>
        <taxon>Dinophyceae</taxon>
        <taxon>Suessiales</taxon>
        <taxon>Symbiodiniaceae</taxon>
        <taxon>Durusdinium</taxon>
    </lineage>
</organism>
<dbReference type="InterPro" id="IPR003774">
    <property type="entry name" value="AlgH-like"/>
</dbReference>
<gene>
    <name evidence="1" type="ORF">CCMP2556_LOCUS50359</name>
</gene>